<gene>
    <name evidence="1" type="ORF">S01H4_42763</name>
</gene>
<proteinExistence type="predicted"/>
<reference evidence="1" key="1">
    <citation type="journal article" date="2014" name="Front. Microbiol.">
        <title>High frequency of phylogenetically diverse reductive dehalogenase-homologous genes in deep subseafloor sedimentary metagenomes.</title>
        <authorList>
            <person name="Kawai M."/>
            <person name="Futagami T."/>
            <person name="Toyoda A."/>
            <person name="Takaki Y."/>
            <person name="Nishi S."/>
            <person name="Hori S."/>
            <person name="Arai W."/>
            <person name="Tsubouchi T."/>
            <person name="Morono Y."/>
            <person name="Uchiyama I."/>
            <person name="Ito T."/>
            <person name="Fujiyama A."/>
            <person name="Inagaki F."/>
            <person name="Takami H."/>
        </authorList>
    </citation>
    <scope>NUCLEOTIDE SEQUENCE</scope>
    <source>
        <strain evidence="1">Expedition CK06-06</strain>
    </source>
</reference>
<dbReference type="AlphaFoldDB" id="X1CKF8"/>
<protein>
    <submittedName>
        <fullName evidence="1">Uncharacterized protein</fullName>
    </submittedName>
</protein>
<sequence>MKSTEKPKPKRKPFVTEETMKRVNAVNESIRTEGKLSVNRVKYILLSKKLLNLSTTMYQQVCKCMVKWRDMGLVDWRDVIDKRTIEIRPTTFESYDKAYQWLRTFFQTDSYQHQPKHVLVIIEK</sequence>
<organism evidence="1">
    <name type="scientific">marine sediment metagenome</name>
    <dbReference type="NCBI Taxonomy" id="412755"/>
    <lineage>
        <taxon>unclassified sequences</taxon>
        <taxon>metagenomes</taxon>
        <taxon>ecological metagenomes</taxon>
    </lineage>
</organism>
<dbReference type="EMBL" id="BART01023518">
    <property type="protein sequence ID" value="GAG93472.1"/>
    <property type="molecule type" value="Genomic_DNA"/>
</dbReference>
<accession>X1CKF8</accession>
<comment type="caution">
    <text evidence="1">The sequence shown here is derived from an EMBL/GenBank/DDBJ whole genome shotgun (WGS) entry which is preliminary data.</text>
</comment>
<name>X1CKF8_9ZZZZ</name>
<evidence type="ECO:0000313" key="1">
    <source>
        <dbReference type="EMBL" id="GAG93472.1"/>
    </source>
</evidence>
<feature type="non-terminal residue" evidence="1">
    <location>
        <position position="124"/>
    </location>
</feature>